<gene>
    <name evidence="1" type="ORF">WJX73_000116</name>
</gene>
<reference evidence="1 2" key="1">
    <citation type="journal article" date="2024" name="Nat. Commun.">
        <title>Phylogenomics reveals the evolutionary origins of lichenization in chlorophyte algae.</title>
        <authorList>
            <person name="Puginier C."/>
            <person name="Libourel C."/>
            <person name="Otte J."/>
            <person name="Skaloud P."/>
            <person name="Haon M."/>
            <person name="Grisel S."/>
            <person name="Petersen M."/>
            <person name="Berrin J.G."/>
            <person name="Delaux P.M."/>
            <person name="Dal Grande F."/>
            <person name="Keller J."/>
        </authorList>
    </citation>
    <scope>NUCLEOTIDE SEQUENCE [LARGE SCALE GENOMIC DNA]</scope>
    <source>
        <strain evidence="1 2">SAG 2036</strain>
    </source>
</reference>
<keyword evidence="2" id="KW-1185">Reference proteome</keyword>
<organism evidence="1 2">
    <name type="scientific">Symbiochloris irregularis</name>
    <dbReference type="NCBI Taxonomy" id="706552"/>
    <lineage>
        <taxon>Eukaryota</taxon>
        <taxon>Viridiplantae</taxon>
        <taxon>Chlorophyta</taxon>
        <taxon>core chlorophytes</taxon>
        <taxon>Trebouxiophyceae</taxon>
        <taxon>Trebouxiales</taxon>
        <taxon>Trebouxiaceae</taxon>
        <taxon>Symbiochloris</taxon>
    </lineage>
</organism>
<protein>
    <submittedName>
        <fullName evidence="1">Uncharacterized protein</fullName>
    </submittedName>
</protein>
<evidence type="ECO:0000313" key="2">
    <source>
        <dbReference type="Proteomes" id="UP001465755"/>
    </source>
</evidence>
<name>A0AAW1PU74_9CHLO</name>
<dbReference type="AlphaFoldDB" id="A0AAW1PU74"/>
<dbReference type="EMBL" id="JALJOQ010000010">
    <property type="protein sequence ID" value="KAK9811925.1"/>
    <property type="molecule type" value="Genomic_DNA"/>
</dbReference>
<sequence length="72" mass="8113">MGFVRVPHSTDRVYEGIVMDLHEGECSLDDSILIKADNYLVRGNLWDETFHPTLIDFNICFVPSEGIPFVGA</sequence>
<dbReference type="Proteomes" id="UP001465755">
    <property type="component" value="Unassembled WGS sequence"/>
</dbReference>
<comment type="caution">
    <text evidence="1">The sequence shown here is derived from an EMBL/GenBank/DDBJ whole genome shotgun (WGS) entry which is preliminary data.</text>
</comment>
<accession>A0AAW1PU74</accession>
<proteinExistence type="predicted"/>
<evidence type="ECO:0000313" key="1">
    <source>
        <dbReference type="EMBL" id="KAK9811925.1"/>
    </source>
</evidence>